<name>A0A839E2M9_9PSEU</name>
<dbReference type="SUPFAM" id="SSF50952">
    <property type="entry name" value="Soluble quinoprotein glucose dehydrogenase"/>
    <property type="match status" value="1"/>
</dbReference>
<evidence type="ECO:0000256" key="2">
    <source>
        <dbReference type="SAM" id="Phobius"/>
    </source>
</evidence>
<reference evidence="3 4" key="1">
    <citation type="submission" date="2020-07" db="EMBL/GenBank/DDBJ databases">
        <title>Sequencing the genomes of 1000 actinobacteria strains.</title>
        <authorList>
            <person name="Klenk H.-P."/>
        </authorList>
    </citation>
    <scope>NUCLEOTIDE SEQUENCE [LARGE SCALE GENOMIC DNA]</scope>
    <source>
        <strain evidence="3 4">DSM 45975</strain>
    </source>
</reference>
<dbReference type="RefSeq" id="WP_235987360.1">
    <property type="nucleotide sequence ID" value="NZ_JACGWZ010000004.1"/>
</dbReference>
<protein>
    <recommendedName>
        <fullName evidence="5">Esterase-like activity of phytase family protein</fullName>
    </recommendedName>
</protein>
<dbReference type="AlphaFoldDB" id="A0A839E2M9"/>
<keyword evidence="2" id="KW-0472">Membrane</keyword>
<dbReference type="Proteomes" id="UP000569329">
    <property type="component" value="Unassembled WGS sequence"/>
</dbReference>
<evidence type="ECO:0000313" key="3">
    <source>
        <dbReference type="EMBL" id="MBA8825661.1"/>
    </source>
</evidence>
<dbReference type="InterPro" id="IPR011041">
    <property type="entry name" value="Quinoprot_gluc/sorb_DH_b-prop"/>
</dbReference>
<evidence type="ECO:0000256" key="1">
    <source>
        <dbReference type="SAM" id="MobiDB-lite"/>
    </source>
</evidence>
<sequence>MSEGVSPELSGMAADGDSWYVVEDGGSSLRVHVLDPRDCSVRALRAARTNPYDVEDMALADNGDVWLGDTGDNDLHRKTVALHRMTPDSGAELYRLTYPDGPHDAEALLLGPTGVPYIITKDPLGTAGIYRPAAELVSGQTAPLEQVGSLRMRSTDTSGGPLPSGFGSVTVTGAAMSADETVVAVRTYTDAYLYPVPAGDVLAALKREPLRIPLPNEPQGEAIALSPDGTLLSASEDQQSIRAVPGAVAAANSFGGSHTPPSPRGSSDREPSEPGAVGQRESRETSFGRTLLFAGALAAAIVVITGVFRRRKR</sequence>
<organism evidence="3 4">
    <name type="scientific">Halosaccharopolyspora lacisalsi</name>
    <dbReference type="NCBI Taxonomy" id="1000566"/>
    <lineage>
        <taxon>Bacteria</taxon>
        <taxon>Bacillati</taxon>
        <taxon>Actinomycetota</taxon>
        <taxon>Actinomycetes</taxon>
        <taxon>Pseudonocardiales</taxon>
        <taxon>Pseudonocardiaceae</taxon>
        <taxon>Halosaccharopolyspora</taxon>
    </lineage>
</organism>
<dbReference type="EMBL" id="JACGWZ010000004">
    <property type="protein sequence ID" value="MBA8825661.1"/>
    <property type="molecule type" value="Genomic_DNA"/>
</dbReference>
<proteinExistence type="predicted"/>
<feature type="region of interest" description="Disordered" evidence="1">
    <location>
        <begin position="251"/>
        <end position="284"/>
    </location>
</feature>
<accession>A0A839E2M9</accession>
<keyword evidence="4" id="KW-1185">Reference proteome</keyword>
<evidence type="ECO:0008006" key="5">
    <source>
        <dbReference type="Google" id="ProtNLM"/>
    </source>
</evidence>
<keyword evidence="2" id="KW-1133">Transmembrane helix</keyword>
<keyword evidence="2" id="KW-0812">Transmembrane</keyword>
<feature type="transmembrane region" description="Helical" evidence="2">
    <location>
        <begin position="290"/>
        <end position="308"/>
    </location>
</feature>
<comment type="caution">
    <text evidence="3">The sequence shown here is derived from an EMBL/GenBank/DDBJ whole genome shotgun (WGS) entry which is preliminary data.</text>
</comment>
<evidence type="ECO:0000313" key="4">
    <source>
        <dbReference type="Proteomes" id="UP000569329"/>
    </source>
</evidence>
<gene>
    <name evidence="3" type="ORF">FHX42_003027</name>
</gene>